<reference evidence="3 4" key="1">
    <citation type="journal article" date="2014" name="Int. J. Syst. Evol. Microbiol.">
        <title>Celeribacter indicus sp. nov., a polycyclic aromatic hydrocarbon-degrading bacterium from deep-sea sediment and reclassification of Huaishuia halophila as Celeribacter halophilus comb. nov.</title>
        <authorList>
            <person name="Lai Q."/>
            <person name="Cao J."/>
            <person name="Yuan J."/>
            <person name="Li F."/>
            <person name="Shao Z."/>
        </authorList>
    </citation>
    <scope>NUCLEOTIDE SEQUENCE [LARGE SCALE GENOMIC DNA]</scope>
    <source>
        <strain evidence="3">P73</strain>
    </source>
</reference>
<dbReference type="PANTHER" id="PTHR43008">
    <property type="entry name" value="BENZIL REDUCTASE"/>
    <property type="match status" value="1"/>
</dbReference>
<evidence type="ECO:0000313" key="4">
    <source>
        <dbReference type="Proteomes" id="UP000031521"/>
    </source>
</evidence>
<comment type="similarity">
    <text evidence="1">Belongs to the short-chain dehydrogenases/reductases (SDR) family.</text>
</comment>
<accession>A0A0B5DX29</accession>
<evidence type="ECO:0000256" key="1">
    <source>
        <dbReference type="ARBA" id="ARBA00006484"/>
    </source>
</evidence>
<sequence>MVSGAAENRTVLITGADRGVGLACREACLARGWTVIATARHPAAIPAGAEALAYDPAREGAAARLAAQIGSTPLDAVIFAEDSTAGNALRPEEIGRDLLIGVMMENTHAPLDLAARLAPNLRRAPRPAIVALSGNAGMTGSSVLPLSLPLKASKAALRQMWRNLAVEWAEWGCRCIVVTSEGGGRIAALLAALEREANAAYEEL</sequence>
<dbReference type="GO" id="GO:0050664">
    <property type="term" value="F:oxidoreductase activity, acting on NAD(P)H, oxygen as acceptor"/>
    <property type="evidence" value="ECO:0007669"/>
    <property type="project" value="TreeGrafter"/>
</dbReference>
<evidence type="ECO:0000256" key="2">
    <source>
        <dbReference type="ARBA" id="ARBA00023002"/>
    </source>
</evidence>
<dbReference type="InterPro" id="IPR036291">
    <property type="entry name" value="NAD(P)-bd_dom_sf"/>
</dbReference>
<dbReference type="AlphaFoldDB" id="A0A0B5DX29"/>
<dbReference type="PRINTS" id="PR00081">
    <property type="entry name" value="GDHRDH"/>
</dbReference>
<dbReference type="OrthoDB" id="9785826at2"/>
<dbReference type="EMBL" id="CP004393">
    <property type="protein sequence ID" value="AJE47579.1"/>
    <property type="molecule type" value="Genomic_DNA"/>
</dbReference>
<dbReference type="STRING" id="1208324.P73_2864"/>
<dbReference type="InterPro" id="IPR002347">
    <property type="entry name" value="SDR_fam"/>
</dbReference>
<organism evidence="3 4">
    <name type="scientific">Celeribacter indicus</name>
    <dbReference type="NCBI Taxonomy" id="1208324"/>
    <lineage>
        <taxon>Bacteria</taxon>
        <taxon>Pseudomonadati</taxon>
        <taxon>Pseudomonadota</taxon>
        <taxon>Alphaproteobacteria</taxon>
        <taxon>Rhodobacterales</taxon>
        <taxon>Roseobacteraceae</taxon>
        <taxon>Celeribacter</taxon>
    </lineage>
</organism>
<evidence type="ECO:0000313" key="3">
    <source>
        <dbReference type="EMBL" id="AJE47579.1"/>
    </source>
</evidence>
<dbReference type="Gene3D" id="3.40.50.720">
    <property type="entry name" value="NAD(P)-binding Rossmann-like Domain"/>
    <property type="match status" value="1"/>
</dbReference>
<dbReference type="Proteomes" id="UP000031521">
    <property type="component" value="Chromosome"/>
</dbReference>
<dbReference type="Pfam" id="PF00106">
    <property type="entry name" value="adh_short"/>
    <property type="match status" value="1"/>
</dbReference>
<dbReference type="HOGENOM" id="CLU_1341254_0_0_5"/>
<gene>
    <name evidence="3" type="ORF">P73_2864</name>
</gene>
<keyword evidence="2" id="KW-0560">Oxidoreductase</keyword>
<protein>
    <submittedName>
        <fullName evidence="3">Short-chain dehydrogenase/reductase sDR</fullName>
    </submittedName>
</protein>
<name>A0A0B5DX29_9RHOB</name>
<keyword evidence="4" id="KW-1185">Reference proteome</keyword>
<proteinExistence type="inferred from homology"/>
<dbReference type="RefSeq" id="WP_052453293.1">
    <property type="nucleotide sequence ID" value="NZ_CP004393.1"/>
</dbReference>
<dbReference type="PANTHER" id="PTHR43008:SF4">
    <property type="entry name" value="CHAIN DEHYDROGENASE, PUTATIVE (AFU_ORTHOLOGUE AFUA_4G08710)-RELATED"/>
    <property type="match status" value="1"/>
</dbReference>
<dbReference type="SUPFAM" id="SSF51735">
    <property type="entry name" value="NAD(P)-binding Rossmann-fold domains"/>
    <property type="match status" value="1"/>
</dbReference>
<dbReference type="KEGG" id="cid:P73_2864"/>